<dbReference type="Pfam" id="PF09550">
    <property type="entry name" value="Phage_TAC_6"/>
    <property type="match status" value="1"/>
</dbReference>
<evidence type="ECO:0000313" key="1">
    <source>
        <dbReference type="EMBL" id="QLF69873.1"/>
    </source>
</evidence>
<proteinExistence type="predicted"/>
<evidence type="ECO:0000313" key="2">
    <source>
        <dbReference type="Proteomes" id="UP000308530"/>
    </source>
</evidence>
<dbReference type="EMBL" id="CP058350">
    <property type="protein sequence ID" value="QLF69873.1"/>
    <property type="molecule type" value="Genomic_DNA"/>
</dbReference>
<dbReference type="InterPro" id="IPR011739">
    <property type="entry name" value="GTA_rcc01693"/>
</dbReference>
<sequence length="102" mass="11205">MAGRPEGVLSHDRCRTGRRAGWTRFPLKAAGEPEPETSAAPFPWDAVMAIGLGRLRLATRDFWALSPREFAALAGFLEKRGGAMARADLAKLMRRFPDEPPA</sequence>
<accession>A0ABX6QMW8</accession>
<protein>
    <submittedName>
        <fullName evidence="1">Phage tail assembly chaperone</fullName>
    </submittedName>
</protein>
<dbReference type="Proteomes" id="UP000308530">
    <property type="component" value="Chromosome"/>
</dbReference>
<name>A0ABX6QMW8_9HYPH</name>
<organism evidence="1 2">
    <name type="scientific">Peteryoungia desertarenae</name>
    <dbReference type="NCBI Taxonomy" id="1813451"/>
    <lineage>
        <taxon>Bacteria</taxon>
        <taxon>Pseudomonadati</taxon>
        <taxon>Pseudomonadota</taxon>
        <taxon>Alphaproteobacteria</taxon>
        <taxon>Hyphomicrobiales</taxon>
        <taxon>Rhizobiaceae</taxon>
        <taxon>Peteryoungia</taxon>
    </lineage>
</organism>
<keyword evidence="2" id="KW-1185">Reference proteome</keyword>
<dbReference type="InterPro" id="IPR019056">
    <property type="entry name" value="Phage_TAC_6"/>
</dbReference>
<reference evidence="1 2" key="1">
    <citation type="submission" date="2020-06" db="EMBL/GenBank/DDBJ databases">
        <title>Genome sequence of Rhizobium sp strain ADMK78.</title>
        <authorList>
            <person name="Rahi P."/>
        </authorList>
    </citation>
    <scope>NUCLEOTIDE SEQUENCE [LARGE SCALE GENOMIC DNA]</scope>
    <source>
        <strain evidence="1 2">ADMK78</strain>
    </source>
</reference>
<gene>
    <name evidence="1" type="ORF">FE840_010170</name>
</gene>
<dbReference type="NCBIfam" id="TIGR02216">
    <property type="entry name" value="phage_TIGR02216"/>
    <property type="match status" value="1"/>
</dbReference>